<evidence type="ECO:0000256" key="5">
    <source>
        <dbReference type="ARBA" id="ARBA00022771"/>
    </source>
</evidence>
<reference evidence="14" key="2">
    <citation type="submission" date="2010-04" db="EMBL/GenBank/DDBJ databases">
        <authorList>
            <person name="Buell R."/>
            <person name="Hamilton J."/>
            <person name="Hostetler J."/>
        </authorList>
    </citation>
    <scope>NUCLEOTIDE SEQUENCE [LARGE SCALE GENOMIC DNA]</scope>
    <source>
        <strain evidence="14">DAOM:BR144</strain>
    </source>
</reference>
<dbReference type="PROSITE" id="PS00915">
    <property type="entry name" value="PI3_4_KINASE_1"/>
    <property type="match status" value="1"/>
</dbReference>
<dbReference type="CDD" id="cd05168">
    <property type="entry name" value="PI4Kc_III_beta"/>
    <property type="match status" value="1"/>
</dbReference>
<evidence type="ECO:0000259" key="10">
    <source>
        <dbReference type="PROSITE" id="PS50003"/>
    </source>
</evidence>
<dbReference type="InterPro" id="IPR057754">
    <property type="entry name" value="PI4-kinase_beta/PIK1_cat"/>
</dbReference>
<dbReference type="GO" id="GO:0005737">
    <property type="term" value="C:cytoplasm"/>
    <property type="evidence" value="ECO:0007669"/>
    <property type="project" value="TreeGrafter"/>
</dbReference>
<dbReference type="PROSITE" id="PS50003">
    <property type="entry name" value="PH_DOMAIN"/>
    <property type="match status" value="1"/>
</dbReference>
<dbReference type="PANTHER" id="PTHR10048:SF22">
    <property type="entry name" value="PHOSPHATIDYLINOSITOL 4-KINASE BETA"/>
    <property type="match status" value="1"/>
</dbReference>
<dbReference type="SUPFAM" id="SSF57903">
    <property type="entry name" value="FYVE/PHD zinc finger"/>
    <property type="match status" value="1"/>
</dbReference>
<dbReference type="PROSITE" id="PS50178">
    <property type="entry name" value="ZF_FYVE"/>
    <property type="match status" value="1"/>
</dbReference>
<evidence type="ECO:0000256" key="1">
    <source>
        <dbReference type="ARBA" id="ARBA00001686"/>
    </source>
</evidence>
<dbReference type="InterPro" id="IPR001849">
    <property type="entry name" value="PH_domain"/>
</dbReference>
<dbReference type="Pfam" id="PF00454">
    <property type="entry name" value="PI3_PI4_kinase"/>
    <property type="match status" value="1"/>
</dbReference>
<dbReference type="InterPro" id="IPR015433">
    <property type="entry name" value="PI3/4_kinase"/>
</dbReference>
<dbReference type="GO" id="GO:0016020">
    <property type="term" value="C:membrane"/>
    <property type="evidence" value="ECO:0007669"/>
    <property type="project" value="TreeGrafter"/>
</dbReference>
<dbReference type="InterPro" id="IPR000403">
    <property type="entry name" value="PI3/4_kinase_cat_dom"/>
</dbReference>
<dbReference type="EnsemblProtists" id="PYU1_T002534">
    <property type="protein sequence ID" value="PYU1_T002534"/>
    <property type="gene ID" value="PYU1_G002531"/>
</dbReference>
<dbReference type="SMART" id="SM00146">
    <property type="entry name" value="PI3Kc"/>
    <property type="match status" value="1"/>
</dbReference>
<protein>
    <recommendedName>
        <fullName evidence="2">1-phosphatidylinositol 4-kinase</fullName>
        <ecNumber evidence="2">2.7.1.67</ecNumber>
    </recommendedName>
</protein>
<dbReference type="Gene3D" id="1.10.1070.11">
    <property type="entry name" value="Phosphatidylinositol 3-/4-kinase, catalytic domain"/>
    <property type="match status" value="1"/>
</dbReference>
<feature type="domain" description="FYVE-type" evidence="11">
    <location>
        <begin position="287"/>
        <end position="348"/>
    </location>
</feature>
<keyword evidence="7" id="KW-0862">Zinc</keyword>
<accession>K3WC43</accession>
<feature type="region of interest" description="Disordered" evidence="9">
    <location>
        <begin position="38"/>
        <end position="67"/>
    </location>
</feature>
<sequence>MATALHSSRAPGRDETALLRLKKEPLGAADSGVEYIGSEAAQQAQDESEAKTPPMTTTGEKLLPLAPEARYRTASTTLEAGSTGDSSQKKQQTMELEMALATAAATFGEHGDKGAYFEGYLRKRYSTSMYMGSWRYCILQGNRLRWYMTQELAHADSQLRGEVWVRDVEPWNGQGSMNTYPHAFALRTASHRLLLCSSKSVDEKDEWLANLQKCIQHIKRHDGGDRPHTHIHHEGGSENRRIVPEDMLRATNAESVGGVSFAESIPRSPAMPVLGAAVPAPTDTTSATSESECTRCAIRFGAVLARRYVCGSCAKPFCSRHCSSYVKLHHLGLRSARRCCMACARRQDFILYLSSLSRFLNSTNTGFPNMDAVILQCGPQFDTSDLFERTIEKLRRGPMSLVKTIKILYQTRKKPHLFVVACERLPFYVENCIDRVENLWYQILHLFQCCDADPESSAIQLFYLRRYIRAICRRSPRIALQTIWHVQASVGDASGLHPHSLLSLLGFVYPMSEGNLSLWREHLLAQYPDHQRDEILSGLKLAYSQSEALIERENGSLIERWLNATTVPDFEASATELASSGIELCEFQTSILYESLSVDDWARGPTQIEALVFDQVNFVQSLADISERLRHVQPVQKRGMYLEIELKQMNDKLLQSALYPLCTASDQLYRVLRIPPNEGKVFTTKMRAPTLLFLETVPVNATTLVGSNDRFRPFVSTSHPRNSTFFETLPPSFAILGDGSSRDSLVSSTESSNDAFATPKMHKGRGGSQQNYLEDMDSMSDDATNGKSNTASALGGIIGRHMTFPGADYNRDRGDSTNASEARGFSLVSTNSHKRHNVDNIVYDSKVYGESWEERKERIRVESPYGHLPGWTLFSIIVKTNDDLRQEVFTMQLIKKFQSIFEYEGTNLWLRTYRIVATGASIGLLETINDACSLDHLKKNFPGGNLFAYFKSVYGEPSTPSFEAARKNFIDSMAAYSVVSYLLLVKDRHNGNILLSTEGHIIHIDFGFILGIAPGGRFSIEDAPFKLTVEMVEIMGGMNSPGFERYHQSMCDGFLALQKYQSEIAALLQTTGQHSPFPCFESAKLAKVITDMRDRLCVGLNRQQVRRRVDHLIRKSYNVWGTRQYDAFQLRSNNIHP</sequence>
<dbReference type="SUPFAM" id="SSF50729">
    <property type="entry name" value="PH domain-like"/>
    <property type="match status" value="1"/>
</dbReference>
<dbReference type="eggNOG" id="KOG0903">
    <property type="taxonomic scope" value="Eukaryota"/>
</dbReference>
<dbReference type="PANTHER" id="PTHR10048">
    <property type="entry name" value="PHOSPHATIDYLINOSITOL KINASE"/>
    <property type="match status" value="1"/>
</dbReference>
<evidence type="ECO:0000256" key="3">
    <source>
        <dbReference type="ARBA" id="ARBA00022679"/>
    </source>
</evidence>
<dbReference type="GO" id="GO:0008270">
    <property type="term" value="F:zinc ion binding"/>
    <property type="evidence" value="ECO:0007669"/>
    <property type="project" value="UniProtKB-KW"/>
</dbReference>
<dbReference type="SMART" id="SM00233">
    <property type="entry name" value="PH"/>
    <property type="match status" value="1"/>
</dbReference>
<dbReference type="Gene3D" id="3.30.40.10">
    <property type="entry name" value="Zinc/RING finger domain, C3HC4 (zinc finger)"/>
    <property type="match status" value="1"/>
</dbReference>
<feature type="domain" description="PI3K/PI4K catalytic" evidence="12">
    <location>
        <begin position="841"/>
        <end position="1121"/>
    </location>
</feature>
<dbReference type="Proteomes" id="UP000019132">
    <property type="component" value="Unassembled WGS sequence"/>
</dbReference>
<dbReference type="InterPro" id="IPR018936">
    <property type="entry name" value="PI3/4_kinase_CS"/>
</dbReference>
<evidence type="ECO:0000256" key="4">
    <source>
        <dbReference type="ARBA" id="ARBA00022723"/>
    </source>
</evidence>
<evidence type="ECO:0000256" key="6">
    <source>
        <dbReference type="ARBA" id="ARBA00022777"/>
    </source>
</evidence>
<evidence type="ECO:0000259" key="11">
    <source>
        <dbReference type="PROSITE" id="PS50178"/>
    </source>
</evidence>
<evidence type="ECO:0000259" key="12">
    <source>
        <dbReference type="PROSITE" id="PS50290"/>
    </source>
</evidence>
<dbReference type="SUPFAM" id="SSF56112">
    <property type="entry name" value="Protein kinase-like (PK-like)"/>
    <property type="match status" value="1"/>
</dbReference>
<dbReference type="InterPro" id="IPR011011">
    <property type="entry name" value="Znf_FYVE_PHD"/>
</dbReference>
<dbReference type="InterPro" id="IPR013083">
    <property type="entry name" value="Znf_RING/FYVE/PHD"/>
</dbReference>
<dbReference type="GO" id="GO:0004430">
    <property type="term" value="F:1-phosphatidylinositol 4-kinase activity"/>
    <property type="evidence" value="ECO:0007669"/>
    <property type="project" value="UniProtKB-EC"/>
</dbReference>
<evidence type="ECO:0000256" key="9">
    <source>
        <dbReference type="SAM" id="MobiDB-lite"/>
    </source>
</evidence>
<proteinExistence type="predicted"/>
<dbReference type="HOGENOM" id="CLU_002446_3_1_1"/>
<dbReference type="PROSITE" id="PS00916">
    <property type="entry name" value="PI3_4_KINASE_2"/>
    <property type="match status" value="1"/>
</dbReference>
<comment type="catalytic activity">
    <reaction evidence="1">
        <text>a 1,2-diacyl-sn-glycero-3-phospho-(1D-myo-inositol) + ATP = a 1,2-diacyl-sn-glycero-3-phospho-(1D-myo-inositol 4-phosphate) + ADP + H(+)</text>
        <dbReference type="Rhea" id="RHEA:19877"/>
        <dbReference type="ChEBI" id="CHEBI:15378"/>
        <dbReference type="ChEBI" id="CHEBI:30616"/>
        <dbReference type="ChEBI" id="CHEBI:57880"/>
        <dbReference type="ChEBI" id="CHEBI:58178"/>
        <dbReference type="ChEBI" id="CHEBI:456216"/>
        <dbReference type="EC" id="2.7.1.67"/>
    </reaction>
</comment>
<evidence type="ECO:0000313" key="13">
    <source>
        <dbReference type="EnsemblProtists" id="PYU1_T002534"/>
    </source>
</evidence>
<feature type="region of interest" description="Disordered" evidence="9">
    <location>
        <begin position="744"/>
        <end position="771"/>
    </location>
</feature>
<dbReference type="AlphaFoldDB" id="K3WC43"/>
<evidence type="ECO:0000256" key="8">
    <source>
        <dbReference type="PROSITE-ProRule" id="PRU00091"/>
    </source>
</evidence>
<reference evidence="14" key="1">
    <citation type="journal article" date="2010" name="Genome Biol.">
        <title>Genome sequence of the necrotrophic plant pathogen Pythium ultimum reveals original pathogenicity mechanisms and effector repertoire.</title>
        <authorList>
            <person name="Levesque C.A."/>
            <person name="Brouwer H."/>
            <person name="Cano L."/>
            <person name="Hamilton J.P."/>
            <person name="Holt C."/>
            <person name="Huitema E."/>
            <person name="Raffaele S."/>
            <person name="Robideau G.P."/>
            <person name="Thines M."/>
            <person name="Win J."/>
            <person name="Zerillo M.M."/>
            <person name="Beakes G.W."/>
            <person name="Boore J.L."/>
            <person name="Busam D."/>
            <person name="Dumas B."/>
            <person name="Ferriera S."/>
            <person name="Fuerstenberg S.I."/>
            <person name="Gachon C.M."/>
            <person name="Gaulin E."/>
            <person name="Govers F."/>
            <person name="Grenville-Briggs L."/>
            <person name="Horner N."/>
            <person name="Hostetler J."/>
            <person name="Jiang R.H."/>
            <person name="Johnson J."/>
            <person name="Krajaejun T."/>
            <person name="Lin H."/>
            <person name="Meijer H.J."/>
            <person name="Moore B."/>
            <person name="Morris P."/>
            <person name="Phuntmart V."/>
            <person name="Puiu D."/>
            <person name="Shetty J."/>
            <person name="Stajich J.E."/>
            <person name="Tripathy S."/>
            <person name="Wawra S."/>
            <person name="van West P."/>
            <person name="Whitty B.R."/>
            <person name="Coutinho P.M."/>
            <person name="Henrissat B."/>
            <person name="Martin F."/>
            <person name="Thomas P.D."/>
            <person name="Tyler B.M."/>
            <person name="De Vries R.P."/>
            <person name="Kamoun S."/>
            <person name="Yandell M."/>
            <person name="Tisserat N."/>
            <person name="Buell C.R."/>
        </authorList>
    </citation>
    <scope>NUCLEOTIDE SEQUENCE</scope>
    <source>
        <strain evidence="14">DAOM:BR144</strain>
    </source>
</reference>
<dbReference type="EC" id="2.7.1.67" evidence="2"/>
<reference evidence="13" key="3">
    <citation type="submission" date="2014-11" db="UniProtKB">
        <authorList>
            <consortium name="EnsemblProtists"/>
        </authorList>
    </citation>
    <scope>IDENTIFICATION</scope>
    <source>
        <strain evidence="13">DAOM BR144</strain>
    </source>
</reference>
<keyword evidence="6" id="KW-0418">Kinase</keyword>
<dbReference type="VEuPathDB" id="FungiDB:PYU1_G002531"/>
<feature type="domain" description="PH" evidence="10">
    <location>
        <begin position="114"/>
        <end position="216"/>
    </location>
</feature>
<evidence type="ECO:0000256" key="2">
    <source>
        <dbReference type="ARBA" id="ARBA00012169"/>
    </source>
</evidence>
<dbReference type="InParanoid" id="K3WC43"/>
<keyword evidence="3" id="KW-0808">Transferase</keyword>
<keyword evidence="5 8" id="KW-0863">Zinc-finger</keyword>
<organism evidence="13 14">
    <name type="scientific">Globisporangium ultimum (strain ATCC 200006 / CBS 805.95 / DAOM BR144)</name>
    <name type="common">Pythium ultimum</name>
    <dbReference type="NCBI Taxonomy" id="431595"/>
    <lineage>
        <taxon>Eukaryota</taxon>
        <taxon>Sar</taxon>
        <taxon>Stramenopiles</taxon>
        <taxon>Oomycota</taxon>
        <taxon>Peronosporomycetes</taxon>
        <taxon>Pythiales</taxon>
        <taxon>Pythiaceae</taxon>
        <taxon>Globisporangium</taxon>
    </lineage>
</organism>
<dbReference type="GO" id="GO:0048015">
    <property type="term" value="P:phosphatidylinositol-mediated signaling"/>
    <property type="evidence" value="ECO:0007669"/>
    <property type="project" value="TreeGrafter"/>
</dbReference>
<dbReference type="CDD" id="cd00821">
    <property type="entry name" value="PH"/>
    <property type="match status" value="1"/>
</dbReference>
<dbReference type="Gene3D" id="2.30.29.30">
    <property type="entry name" value="Pleckstrin-homology domain (PH domain)/Phosphotyrosine-binding domain (PTB)"/>
    <property type="match status" value="1"/>
</dbReference>
<keyword evidence="14" id="KW-1185">Reference proteome</keyword>
<dbReference type="Gene3D" id="3.30.1010.10">
    <property type="entry name" value="Phosphatidylinositol 3-kinase Catalytic Subunit, Chain A, domain 4"/>
    <property type="match status" value="1"/>
</dbReference>
<dbReference type="GO" id="GO:0046854">
    <property type="term" value="P:phosphatidylinositol phosphate biosynthetic process"/>
    <property type="evidence" value="ECO:0007669"/>
    <property type="project" value="InterPro"/>
</dbReference>
<dbReference type="OMA" id="RVENLWY"/>
<keyword evidence="4" id="KW-0479">Metal-binding</keyword>
<dbReference type="PROSITE" id="PS50290">
    <property type="entry name" value="PI3_4_KINASE_3"/>
    <property type="match status" value="1"/>
</dbReference>
<evidence type="ECO:0000313" key="14">
    <source>
        <dbReference type="Proteomes" id="UP000019132"/>
    </source>
</evidence>
<dbReference type="FunFam" id="1.10.1070.11:FF:000016">
    <property type="entry name" value="PIK1p Phosphatidylinositol 4-kinase"/>
    <property type="match status" value="1"/>
</dbReference>
<feature type="compositionally biased region" description="Polar residues" evidence="9">
    <location>
        <begin position="744"/>
        <end position="755"/>
    </location>
</feature>
<dbReference type="InterPro" id="IPR011993">
    <property type="entry name" value="PH-like_dom_sf"/>
</dbReference>
<dbReference type="InterPro" id="IPR036940">
    <property type="entry name" value="PI3/4_kinase_cat_sf"/>
</dbReference>
<dbReference type="CDD" id="cd00065">
    <property type="entry name" value="FYVE_like_SF"/>
    <property type="match status" value="1"/>
</dbReference>
<dbReference type="InterPro" id="IPR017455">
    <property type="entry name" value="Znf_FYVE-rel"/>
</dbReference>
<name>K3WC43_GLOUD</name>
<evidence type="ECO:0000256" key="7">
    <source>
        <dbReference type="ARBA" id="ARBA00022833"/>
    </source>
</evidence>
<dbReference type="STRING" id="431595.K3WC43"/>
<dbReference type="InterPro" id="IPR011009">
    <property type="entry name" value="Kinase-like_dom_sf"/>
</dbReference>
<dbReference type="Pfam" id="PF00169">
    <property type="entry name" value="PH"/>
    <property type="match status" value="1"/>
</dbReference>